<evidence type="ECO:0008006" key="3">
    <source>
        <dbReference type="Google" id="ProtNLM"/>
    </source>
</evidence>
<comment type="caution">
    <text evidence="1">The sequence shown here is derived from an EMBL/GenBank/DDBJ whole genome shotgun (WGS) entry which is preliminary data.</text>
</comment>
<reference evidence="1" key="1">
    <citation type="journal article" date="2014" name="Int. J. Syst. Evol. Microbiol.">
        <title>Complete genome sequence of Corynebacterium casei LMG S-19264T (=DSM 44701T), isolated from a smear-ripened cheese.</title>
        <authorList>
            <consortium name="US DOE Joint Genome Institute (JGI-PGF)"/>
            <person name="Walter F."/>
            <person name="Albersmeier A."/>
            <person name="Kalinowski J."/>
            <person name="Ruckert C."/>
        </authorList>
    </citation>
    <scope>NUCLEOTIDE SEQUENCE</scope>
    <source>
        <strain evidence="1">CGMCC 1.15493</strain>
    </source>
</reference>
<evidence type="ECO:0000313" key="1">
    <source>
        <dbReference type="EMBL" id="GGD14843.1"/>
    </source>
</evidence>
<reference evidence="1" key="2">
    <citation type="submission" date="2020-09" db="EMBL/GenBank/DDBJ databases">
        <authorList>
            <person name="Sun Q."/>
            <person name="Zhou Y."/>
        </authorList>
    </citation>
    <scope>NUCLEOTIDE SEQUENCE</scope>
    <source>
        <strain evidence="1">CGMCC 1.15493</strain>
    </source>
</reference>
<dbReference type="EMBL" id="BMJJ01000003">
    <property type="protein sequence ID" value="GGD14843.1"/>
    <property type="molecule type" value="Genomic_DNA"/>
</dbReference>
<proteinExistence type="predicted"/>
<dbReference type="Proteomes" id="UP000613160">
    <property type="component" value="Unassembled WGS sequence"/>
</dbReference>
<dbReference type="AlphaFoldDB" id="A0A916XV43"/>
<protein>
    <recommendedName>
        <fullName evidence="3">DUF3563 domain-containing protein</fullName>
    </recommendedName>
</protein>
<gene>
    <name evidence="1" type="ORF">GCM10011335_17000</name>
</gene>
<evidence type="ECO:0000313" key="2">
    <source>
        <dbReference type="Proteomes" id="UP000613160"/>
    </source>
</evidence>
<organism evidence="1 2">
    <name type="scientific">Aureimonas glaciei</name>
    <dbReference type="NCBI Taxonomy" id="1776957"/>
    <lineage>
        <taxon>Bacteria</taxon>
        <taxon>Pseudomonadati</taxon>
        <taxon>Pseudomonadota</taxon>
        <taxon>Alphaproteobacteria</taxon>
        <taxon>Hyphomicrobiales</taxon>
        <taxon>Aurantimonadaceae</taxon>
        <taxon>Aureimonas</taxon>
    </lineage>
</organism>
<accession>A0A916XV43</accession>
<name>A0A916XV43_9HYPH</name>
<keyword evidence="2" id="KW-1185">Reference proteome</keyword>
<sequence>MNIFSRTLRGAFRQRSPRDRALDYLNEAVSIDDLERRQHEIDQGLFNRRPYSF</sequence>
<dbReference type="RefSeq" id="WP_188850144.1">
    <property type="nucleotide sequence ID" value="NZ_BMJJ01000003.1"/>
</dbReference>